<dbReference type="EMBL" id="CP020472">
    <property type="protein sequence ID" value="ARD23723.1"/>
    <property type="molecule type" value="Genomic_DNA"/>
</dbReference>
<organism evidence="2 3">
    <name type="scientific">Shewanella japonica</name>
    <dbReference type="NCBI Taxonomy" id="93973"/>
    <lineage>
        <taxon>Bacteria</taxon>
        <taxon>Pseudomonadati</taxon>
        <taxon>Pseudomonadota</taxon>
        <taxon>Gammaproteobacteria</taxon>
        <taxon>Alteromonadales</taxon>
        <taxon>Shewanellaceae</taxon>
        <taxon>Shewanella</taxon>
    </lineage>
</organism>
<dbReference type="Proteomes" id="UP000191820">
    <property type="component" value="Chromosome"/>
</dbReference>
<reference evidence="2 3" key="1">
    <citation type="submission" date="2017-03" db="EMBL/GenBank/DDBJ databases">
        <title>Genome sequencing of Shewanella japonica KCTC 22435.</title>
        <authorList>
            <person name="Kim K.M."/>
        </authorList>
    </citation>
    <scope>NUCLEOTIDE SEQUENCE [LARGE SCALE GENOMIC DNA]</scope>
    <source>
        <strain evidence="2 3">KCTC 22435</strain>
    </source>
</reference>
<keyword evidence="3" id="KW-1185">Reference proteome</keyword>
<keyword evidence="1" id="KW-0732">Signal</keyword>
<gene>
    <name evidence="2" type="ORF">SJ2017_3474</name>
</gene>
<feature type="signal peptide" evidence="1">
    <location>
        <begin position="1"/>
        <end position="22"/>
    </location>
</feature>
<name>A0ABN4YH15_9GAMM</name>
<proteinExistence type="predicted"/>
<feature type="chain" id="PRO_5045119023" evidence="1">
    <location>
        <begin position="23"/>
        <end position="433"/>
    </location>
</feature>
<protein>
    <submittedName>
        <fullName evidence="2">Uncharacterized protein</fullName>
    </submittedName>
</protein>
<dbReference type="PROSITE" id="PS51257">
    <property type="entry name" value="PROKAR_LIPOPROTEIN"/>
    <property type="match status" value="1"/>
</dbReference>
<evidence type="ECO:0000313" key="3">
    <source>
        <dbReference type="Proteomes" id="UP000191820"/>
    </source>
</evidence>
<dbReference type="RefSeq" id="WP_080916691.1">
    <property type="nucleotide sequence ID" value="NZ_CP020472.1"/>
</dbReference>
<evidence type="ECO:0000313" key="2">
    <source>
        <dbReference type="EMBL" id="ARD23723.1"/>
    </source>
</evidence>
<sequence>MKKSVLALSVISALFLAGCSSDDDSSSPEPVESARNVTVDVRSIYGELSTTPMSINSEEDIGPIAACNLAISKTSPSDESGAVPFDLQYCNDGYTLTIVHEGGTIIKEDVTLDQTHVVGNVTGEVTFTVTHPELDGVTDAHYYTLSGTATIDASEIKVDLITKNEDWSLVTVSDNSDISATRLNNLNMISHDSILINKVTRSDYVMYTKELESFLEVESNKHSNFGSTYIETLTDTHSHLTLTINEEGSVIVDPGFEADPINVIPSEPVINLDRVHKAEVKQVDMISGAVTLKPMDSEGNKNNEAKVNNGGHNGVALENMNMEFSWSAEIEDAYHNPYVSVYVSGKYPDNDEGKAVKNISIYGNNKETVTIHFEDETQLSNVNISELGHLVTSTFADWAHIGNYYIRLNDDNYNNGVAITVTEYNFSEIVPAL</sequence>
<evidence type="ECO:0000256" key="1">
    <source>
        <dbReference type="SAM" id="SignalP"/>
    </source>
</evidence>
<accession>A0ABN4YH15</accession>